<keyword evidence="2" id="KW-1185">Reference proteome</keyword>
<evidence type="ECO:0008006" key="3">
    <source>
        <dbReference type="Google" id="ProtNLM"/>
    </source>
</evidence>
<dbReference type="Pfam" id="PF18906">
    <property type="entry name" value="Phage_tube_2"/>
    <property type="match status" value="1"/>
</dbReference>
<accession>A0A853FKG9</accession>
<dbReference type="RefSeq" id="WP_129971449.1">
    <property type="nucleotide sequence ID" value="NZ_JACCEW010000008.1"/>
</dbReference>
<evidence type="ECO:0000313" key="2">
    <source>
        <dbReference type="Proteomes" id="UP000580517"/>
    </source>
</evidence>
<gene>
    <name evidence="1" type="ORF">H0A68_18505</name>
</gene>
<dbReference type="OrthoDB" id="6147138at2"/>
<dbReference type="AlphaFoldDB" id="A0A853FKG9"/>
<dbReference type="EMBL" id="JACCEW010000008">
    <property type="protein sequence ID" value="NYT38871.1"/>
    <property type="molecule type" value="Genomic_DNA"/>
</dbReference>
<organism evidence="1 2">
    <name type="scientific">Allopusillimonas soli</name>
    <dbReference type="NCBI Taxonomy" id="659016"/>
    <lineage>
        <taxon>Bacteria</taxon>
        <taxon>Pseudomonadati</taxon>
        <taxon>Pseudomonadota</taxon>
        <taxon>Betaproteobacteria</taxon>
        <taxon>Burkholderiales</taxon>
        <taxon>Alcaligenaceae</taxon>
        <taxon>Allopusillimonas</taxon>
    </lineage>
</organism>
<sequence>MAKSTKKTLLLAKIQTAAGTDASPTAAANAILLRNVTATPLSAEYVERALIRPYMGNSGQIPTTKYAQIEGEVELAGSGAAGTAPAWGPLLRACGFAETVTASTDVTYAPISGNFELLTLHYYLDGLFHKIVDARGTVSFDITAKGIPFMRFRFMGAYSPITDQSNPTGADYSAFMKPLGVNKTNTPTWSLDSYTGCLQALTFDVANQIEWRSYISCEGAEITNRQPTGNLVLQLPSITDLNWPSLVLTAAEKALSITHGTTAGNIVTVNLPKTQLTNPSYSDDNNLAMLNLDLNINPGQGNDEIEIVLT</sequence>
<name>A0A853FKG9_9BURK</name>
<proteinExistence type="predicted"/>
<dbReference type="Proteomes" id="UP000580517">
    <property type="component" value="Unassembled WGS sequence"/>
</dbReference>
<protein>
    <recommendedName>
        <fullName evidence="3">Phage tail protein</fullName>
    </recommendedName>
</protein>
<evidence type="ECO:0000313" key="1">
    <source>
        <dbReference type="EMBL" id="NYT38871.1"/>
    </source>
</evidence>
<dbReference type="InterPro" id="IPR044000">
    <property type="entry name" value="Phage_tube_2"/>
</dbReference>
<comment type="caution">
    <text evidence="1">The sequence shown here is derived from an EMBL/GenBank/DDBJ whole genome shotgun (WGS) entry which is preliminary data.</text>
</comment>
<reference evidence="1 2" key="1">
    <citation type="submission" date="2020-07" db="EMBL/GenBank/DDBJ databases">
        <title>Taxonomic revisions and descriptions of new bacterial species based on genomic comparisons in the high-G+C-content subgroup of the family Alcaligenaceae.</title>
        <authorList>
            <person name="Szabo A."/>
            <person name="Felfoldi T."/>
        </authorList>
    </citation>
    <scope>NUCLEOTIDE SEQUENCE [LARGE SCALE GENOMIC DNA]</scope>
    <source>
        <strain evidence="1 2">DSM 25264</strain>
    </source>
</reference>